<dbReference type="InterPro" id="IPR011763">
    <property type="entry name" value="COA_CT_C"/>
</dbReference>
<dbReference type="GO" id="GO:0016740">
    <property type="term" value="F:transferase activity"/>
    <property type="evidence" value="ECO:0007669"/>
    <property type="project" value="UniProtKB-KW"/>
</dbReference>
<keyword evidence="12" id="KW-0547">Nucleotide-binding</keyword>
<keyword evidence="16" id="KW-0443">Lipid metabolism</keyword>
<evidence type="ECO:0000313" key="22">
    <source>
        <dbReference type="EMBL" id="MEB3371513.1"/>
    </source>
</evidence>
<comment type="similarity">
    <text evidence="5">In the N-terminal section; belongs to the AccD/PCCB family.</text>
</comment>
<evidence type="ECO:0000256" key="12">
    <source>
        <dbReference type="ARBA" id="ARBA00022741"/>
    </source>
</evidence>
<evidence type="ECO:0000256" key="11">
    <source>
        <dbReference type="ARBA" id="ARBA00022679"/>
    </source>
</evidence>
<evidence type="ECO:0000313" key="23">
    <source>
        <dbReference type="Proteomes" id="UP001327093"/>
    </source>
</evidence>
<sequence>MAEHSALRALVEAIGRGFVEFAPPAPRTSGDGPLDWPGYAEQRARAADRTDADESVLCGRARLGEREAVLIAFDFAYLGGSVGEDTGVRIVAAFEQAREQRLPVISLIASGGSRMQEGIRALQQLQAIARACLLARQDRIPHVAVLRDPTTGGMWAALGAAADVVLAAPGARISFGGARVRSVGEDGEDFRAEGKLADGQVDRVVDETDLPEVLTELVSLLHPTRLTRTPGPAPVPAALGAATLPGTGMQAVERARAAERPRARAYLDSYLGTRFEIGGDRAGGRDEGMICGFGDHEGRTVAFAAQTGSANTPAGFRTAARLIRLADQLGIPVLTLVDTPGAANDAASERAGVGPAIAEVFTAVAGASVPVTTLVIGEGGSGGALALAAPENTWVTADAYFAVIAPESAAAILKREPAEVPDLADHLRLRPQDLLELGFARGLAR</sequence>
<dbReference type="Proteomes" id="UP001327093">
    <property type="component" value="Unassembled WGS sequence"/>
</dbReference>
<organism evidence="22 23">
    <name type="scientific">Saccharopolyspora mangrovi</name>
    <dbReference type="NCBI Taxonomy" id="3082379"/>
    <lineage>
        <taxon>Bacteria</taxon>
        <taxon>Bacillati</taxon>
        <taxon>Actinomycetota</taxon>
        <taxon>Actinomycetes</taxon>
        <taxon>Pseudonocardiales</taxon>
        <taxon>Pseudonocardiaceae</taxon>
        <taxon>Saccharopolyspora</taxon>
    </lineage>
</organism>
<evidence type="ECO:0000256" key="8">
    <source>
        <dbReference type="ARBA" id="ARBA00018312"/>
    </source>
</evidence>
<evidence type="ECO:0000256" key="1">
    <source>
        <dbReference type="ARBA" id="ARBA00001947"/>
    </source>
</evidence>
<keyword evidence="13" id="KW-0863">Zinc-finger</keyword>
<evidence type="ECO:0000259" key="20">
    <source>
        <dbReference type="PROSITE" id="PS50980"/>
    </source>
</evidence>
<evidence type="ECO:0000256" key="13">
    <source>
        <dbReference type="ARBA" id="ARBA00022771"/>
    </source>
</evidence>
<evidence type="ECO:0000259" key="21">
    <source>
        <dbReference type="PROSITE" id="PS50989"/>
    </source>
</evidence>
<evidence type="ECO:0000256" key="19">
    <source>
        <dbReference type="ARBA" id="ARBA00049152"/>
    </source>
</evidence>
<evidence type="ECO:0000256" key="2">
    <source>
        <dbReference type="ARBA" id="ARBA00004496"/>
    </source>
</evidence>
<evidence type="ECO:0000256" key="7">
    <source>
        <dbReference type="ARBA" id="ARBA00011883"/>
    </source>
</evidence>
<evidence type="ECO:0000256" key="5">
    <source>
        <dbReference type="ARBA" id="ARBA00010284"/>
    </source>
</evidence>
<reference evidence="22 23" key="1">
    <citation type="submission" date="2023-10" db="EMBL/GenBank/DDBJ databases">
        <title>Saccharopolyspora sp. nov., isolated from mangrove soil.</title>
        <authorList>
            <person name="Lu Y."/>
            <person name="Liu W."/>
        </authorList>
    </citation>
    <scope>NUCLEOTIDE SEQUENCE [LARGE SCALE GENOMIC DNA]</scope>
    <source>
        <strain evidence="22 23">S2-29</strain>
    </source>
</reference>
<evidence type="ECO:0000256" key="3">
    <source>
        <dbReference type="ARBA" id="ARBA00004956"/>
    </source>
</evidence>
<evidence type="ECO:0000256" key="16">
    <source>
        <dbReference type="ARBA" id="ARBA00023098"/>
    </source>
</evidence>
<keyword evidence="10" id="KW-0444">Lipid biosynthesis</keyword>
<protein>
    <recommendedName>
        <fullName evidence="8">Acetyl-coenzyme A carboxylase carboxyl transferase subunits beta/alpha</fullName>
        <ecNumber evidence="7">2.1.3.15</ecNumber>
    </recommendedName>
</protein>
<evidence type="ECO:0000256" key="15">
    <source>
        <dbReference type="ARBA" id="ARBA00022840"/>
    </source>
</evidence>
<dbReference type="RefSeq" id="WP_324268942.1">
    <property type="nucleotide sequence ID" value="NZ_JAWLNX010000029.1"/>
</dbReference>
<comment type="cofactor">
    <cofactor evidence="1">
        <name>Zn(2+)</name>
        <dbReference type="ChEBI" id="CHEBI:29105"/>
    </cofactor>
</comment>
<dbReference type="Gene3D" id="3.90.226.10">
    <property type="entry name" value="2-enoyl-CoA Hydratase, Chain A, domain 1"/>
    <property type="match status" value="2"/>
</dbReference>
<proteinExistence type="inferred from homology"/>
<comment type="caution">
    <text evidence="22">The sequence shown here is derived from an EMBL/GenBank/DDBJ whole genome shotgun (WGS) entry which is preliminary data.</text>
</comment>
<dbReference type="EMBL" id="JAWLNX010000029">
    <property type="protein sequence ID" value="MEB3371513.1"/>
    <property type="molecule type" value="Genomic_DNA"/>
</dbReference>
<evidence type="ECO:0000256" key="14">
    <source>
        <dbReference type="ARBA" id="ARBA00022832"/>
    </source>
</evidence>
<keyword evidence="17" id="KW-0275">Fatty acid biosynthesis</keyword>
<dbReference type="PRINTS" id="PR01070">
    <property type="entry name" value="ACCCTRFRASEB"/>
</dbReference>
<keyword evidence="15" id="KW-0067">ATP-binding</keyword>
<keyword evidence="11 22" id="KW-0808">Transferase</keyword>
<dbReference type="PROSITE" id="PS50980">
    <property type="entry name" value="COA_CT_NTER"/>
    <property type="match status" value="1"/>
</dbReference>
<gene>
    <name evidence="22" type="ORF">R4I43_29330</name>
</gene>
<comment type="subunit">
    <text evidence="6">Acetyl-CoA carboxylase is a heterotetramer composed of biotin carboxyl carrier protein (AccB), biotin carboxylase (AccC) and two subunits of ACCase subunit beta/alpha.</text>
</comment>
<dbReference type="InterPro" id="IPR034733">
    <property type="entry name" value="AcCoA_carboxyl_beta"/>
</dbReference>
<evidence type="ECO:0000256" key="18">
    <source>
        <dbReference type="ARBA" id="ARBA00025280"/>
    </source>
</evidence>
<dbReference type="SUPFAM" id="SSF52096">
    <property type="entry name" value="ClpP/crotonase"/>
    <property type="match status" value="2"/>
</dbReference>
<evidence type="ECO:0000256" key="6">
    <source>
        <dbReference type="ARBA" id="ARBA00011664"/>
    </source>
</evidence>
<evidence type="ECO:0000256" key="4">
    <source>
        <dbReference type="ARBA" id="ARBA00006276"/>
    </source>
</evidence>
<dbReference type="InterPro" id="IPR029045">
    <property type="entry name" value="ClpP/crotonase-like_dom_sf"/>
</dbReference>
<comment type="function">
    <text evidence="18">Component of the acetyl coenzyme A carboxylase (ACC) complex. Biotin carboxylase (BC) catalyzes the carboxylation of biotin on its carrier protein (BCCP) and then the CO(2) group is transferred by the transcarboxylase to acetyl-CoA to form malonyl-CoA.</text>
</comment>
<evidence type="ECO:0000256" key="17">
    <source>
        <dbReference type="ARBA" id="ARBA00023160"/>
    </source>
</evidence>
<dbReference type="Pfam" id="PF03255">
    <property type="entry name" value="ACCA"/>
    <property type="match status" value="1"/>
</dbReference>
<dbReference type="Pfam" id="PF01039">
    <property type="entry name" value="Carboxyl_trans"/>
    <property type="match status" value="1"/>
</dbReference>
<feature type="domain" description="CoA carboxyltransferase N-terminal" evidence="20">
    <location>
        <begin position="1"/>
        <end position="241"/>
    </location>
</feature>
<dbReference type="InterPro" id="IPR011762">
    <property type="entry name" value="COA_CT_N"/>
</dbReference>
<comment type="pathway">
    <text evidence="3">Lipid metabolism; malonyl-CoA biosynthesis; malonyl-CoA from acetyl-CoA: step 1/1.</text>
</comment>
<dbReference type="PROSITE" id="PS50989">
    <property type="entry name" value="COA_CT_CTER"/>
    <property type="match status" value="1"/>
</dbReference>
<comment type="catalytic activity">
    <reaction evidence="19">
        <text>N(6)-carboxybiotinyl-L-lysyl-[protein] + acetyl-CoA = N(6)-biotinyl-L-lysyl-[protein] + malonyl-CoA</text>
        <dbReference type="Rhea" id="RHEA:54728"/>
        <dbReference type="Rhea" id="RHEA-COMP:10505"/>
        <dbReference type="Rhea" id="RHEA-COMP:10506"/>
        <dbReference type="ChEBI" id="CHEBI:57288"/>
        <dbReference type="ChEBI" id="CHEBI:57384"/>
        <dbReference type="ChEBI" id="CHEBI:83144"/>
        <dbReference type="ChEBI" id="CHEBI:83145"/>
        <dbReference type="EC" id="2.1.3.15"/>
    </reaction>
</comment>
<accession>A0ABU6AIY3</accession>
<feature type="domain" description="CoA carboxyltransferase C-terminal" evidence="21">
    <location>
        <begin position="236"/>
        <end position="445"/>
    </location>
</feature>
<evidence type="ECO:0000256" key="9">
    <source>
        <dbReference type="ARBA" id="ARBA00022490"/>
    </source>
</evidence>
<dbReference type="PANTHER" id="PTHR42853:SF3">
    <property type="entry name" value="ACETYL-COENZYME A CARBOXYLASE CARBOXYL TRANSFERASE SUBUNIT ALPHA, CHLOROPLASTIC"/>
    <property type="match status" value="1"/>
</dbReference>
<evidence type="ECO:0000256" key="10">
    <source>
        <dbReference type="ARBA" id="ARBA00022516"/>
    </source>
</evidence>
<keyword evidence="23" id="KW-1185">Reference proteome</keyword>
<comment type="similarity">
    <text evidence="4">In the C-terminal section; belongs to the AccA family.</text>
</comment>
<keyword evidence="13" id="KW-0479">Metal-binding</keyword>
<comment type="subcellular location">
    <subcellularLocation>
        <location evidence="2">Cytoplasm</location>
    </subcellularLocation>
</comment>
<name>A0ABU6AIY3_9PSEU</name>
<dbReference type="PANTHER" id="PTHR42853">
    <property type="entry name" value="ACETYL-COENZYME A CARBOXYLASE CARBOXYL TRANSFERASE SUBUNIT ALPHA"/>
    <property type="match status" value="1"/>
</dbReference>
<dbReference type="InterPro" id="IPR001095">
    <property type="entry name" value="Acetyl_CoA_COase_a_su"/>
</dbReference>
<keyword evidence="13" id="KW-0862">Zinc</keyword>
<dbReference type="InterPro" id="IPR000438">
    <property type="entry name" value="Acetyl_CoA_COase_Trfase_b_su"/>
</dbReference>
<keyword evidence="9" id="KW-0963">Cytoplasm</keyword>
<keyword evidence="14" id="KW-0276">Fatty acid metabolism</keyword>
<dbReference type="EC" id="2.1.3.15" evidence="7"/>